<evidence type="ECO:0000259" key="9">
    <source>
        <dbReference type="PROSITE" id="PS50928"/>
    </source>
</evidence>
<feature type="region of interest" description="Disordered" evidence="8">
    <location>
        <begin position="1"/>
        <end position="32"/>
    </location>
</feature>
<feature type="domain" description="ABC transmembrane type-1" evidence="9">
    <location>
        <begin position="100"/>
        <end position="314"/>
    </location>
</feature>
<dbReference type="SUPFAM" id="SSF161098">
    <property type="entry name" value="MetI-like"/>
    <property type="match status" value="1"/>
</dbReference>
<dbReference type="PANTHER" id="PTHR30193">
    <property type="entry name" value="ABC TRANSPORTER PERMEASE PROTEIN"/>
    <property type="match status" value="1"/>
</dbReference>
<feature type="transmembrane region" description="Helical" evidence="7">
    <location>
        <begin position="137"/>
        <end position="157"/>
    </location>
</feature>
<proteinExistence type="inferred from homology"/>
<dbReference type="Gene3D" id="1.10.3720.10">
    <property type="entry name" value="MetI-like"/>
    <property type="match status" value="1"/>
</dbReference>
<keyword evidence="3" id="KW-1003">Cell membrane</keyword>
<evidence type="ECO:0000256" key="4">
    <source>
        <dbReference type="ARBA" id="ARBA00022692"/>
    </source>
</evidence>
<keyword evidence="6 7" id="KW-0472">Membrane</keyword>
<evidence type="ECO:0000256" key="6">
    <source>
        <dbReference type="ARBA" id="ARBA00023136"/>
    </source>
</evidence>
<keyword evidence="4 7" id="KW-0812">Transmembrane</keyword>
<feature type="compositionally biased region" description="Basic and acidic residues" evidence="8">
    <location>
        <begin position="16"/>
        <end position="25"/>
    </location>
</feature>
<evidence type="ECO:0000256" key="3">
    <source>
        <dbReference type="ARBA" id="ARBA00022475"/>
    </source>
</evidence>
<keyword evidence="2 7" id="KW-0813">Transport</keyword>
<accession>A0A7W0DIA7</accession>
<feature type="transmembrane region" description="Helical" evidence="7">
    <location>
        <begin position="296"/>
        <end position="315"/>
    </location>
</feature>
<feature type="transmembrane region" description="Helical" evidence="7">
    <location>
        <begin position="42"/>
        <end position="71"/>
    </location>
</feature>
<evidence type="ECO:0000256" key="2">
    <source>
        <dbReference type="ARBA" id="ARBA00022448"/>
    </source>
</evidence>
<dbReference type="Pfam" id="PF00528">
    <property type="entry name" value="BPD_transp_1"/>
    <property type="match status" value="1"/>
</dbReference>
<evidence type="ECO:0000256" key="7">
    <source>
        <dbReference type="RuleBase" id="RU363032"/>
    </source>
</evidence>
<dbReference type="AlphaFoldDB" id="A0A7W0DIA7"/>
<evidence type="ECO:0000313" key="10">
    <source>
        <dbReference type="EMBL" id="MBA2945631.1"/>
    </source>
</evidence>
<dbReference type="EMBL" id="JACEHE010000003">
    <property type="protein sequence ID" value="MBA2945631.1"/>
    <property type="molecule type" value="Genomic_DNA"/>
</dbReference>
<evidence type="ECO:0000313" key="11">
    <source>
        <dbReference type="Proteomes" id="UP000545761"/>
    </source>
</evidence>
<dbReference type="InterPro" id="IPR035906">
    <property type="entry name" value="MetI-like_sf"/>
</dbReference>
<dbReference type="GO" id="GO:0005886">
    <property type="term" value="C:plasma membrane"/>
    <property type="evidence" value="ECO:0007669"/>
    <property type="project" value="UniProtKB-SubCell"/>
</dbReference>
<dbReference type="PANTHER" id="PTHR30193:SF37">
    <property type="entry name" value="INNER MEMBRANE ABC TRANSPORTER PERMEASE PROTEIN YCJO"/>
    <property type="match status" value="1"/>
</dbReference>
<dbReference type="PROSITE" id="PS50928">
    <property type="entry name" value="ABC_TM1"/>
    <property type="match status" value="1"/>
</dbReference>
<name>A0A7W0DIA7_9ACTN</name>
<comment type="caution">
    <text evidence="10">The sequence shown here is derived from an EMBL/GenBank/DDBJ whole genome shotgun (WGS) entry which is preliminary data.</text>
</comment>
<dbReference type="Proteomes" id="UP000545761">
    <property type="component" value="Unassembled WGS sequence"/>
</dbReference>
<sequence>MSTTTPRSGIRSGQNKRQEKHEQHRQYGPYGRRQSGLSDGAFALLLTGPGVALFAAIIVYPLIAALVTGFFKQSLVVPGRTFVGLDNFREVLADDFWTILQQTLVFTVGATVLPFLIGFALALALNSGLKGSSFLRGLFLFPWVIPGVVVSFLWMWIFNANYGVLNGILINTGFIDESVTWLGEPATAMLAVIITKTWASFPWMMVMLLAGLQTVPKELQEAAAIDGAGMVGRFFAVTWPQVRGVAAIAVLLEFIWNFQHFDTIFVLTGGGPAGTTETFAVAVYQTAFKGFDLGRATALGGLWMLLLLLLVAVYLRISERKSVR</sequence>
<evidence type="ECO:0000256" key="5">
    <source>
        <dbReference type="ARBA" id="ARBA00022989"/>
    </source>
</evidence>
<dbReference type="InterPro" id="IPR000515">
    <property type="entry name" value="MetI-like"/>
</dbReference>
<evidence type="ECO:0000256" key="1">
    <source>
        <dbReference type="ARBA" id="ARBA00004651"/>
    </source>
</evidence>
<reference evidence="10 11" key="1">
    <citation type="submission" date="2020-07" db="EMBL/GenBank/DDBJ databases">
        <title>Streptomyces isolated from Indian soil.</title>
        <authorList>
            <person name="Mandal S."/>
            <person name="Maiti P.K."/>
        </authorList>
    </citation>
    <scope>NUCLEOTIDE SEQUENCE [LARGE SCALE GENOMIC DNA]</scope>
    <source>
        <strain evidence="10 11">PSKA28</strain>
    </source>
</reference>
<comment type="similarity">
    <text evidence="7">Belongs to the binding-protein-dependent transport system permease family.</text>
</comment>
<dbReference type="InterPro" id="IPR051393">
    <property type="entry name" value="ABC_transporter_permease"/>
</dbReference>
<feature type="transmembrane region" description="Helical" evidence="7">
    <location>
        <begin position="104"/>
        <end position="125"/>
    </location>
</feature>
<protein>
    <submittedName>
        <fullName evidence="10">Sugar ABC transporter permease</fullName>
    </submittedName>
</protein>
<evidence type="ECO:0000256" key="8">
    <source>
        <dbReference type="SAM" id="MobiDB-lite"/>
    </source>
</evidence>
<gene>
    <name evidence="10" type="ORF">H1D24_07320</name>
</gene>
<dbReference type="CDD" id="cd06261">
    <property type="entry name" value="TM_PBP2"/>
    <property type="match status" value="1"/>
</dbReference>
<feature type="compositionally biased region" description="Polar residues" evidence="8">
    <location>
        <begin position="1"/>
        <end position="15"/>
    </location>
</feature>
<keyword evidence="5 7" id="KW-1133">Transmembrane helix</keyword>
<dbReference type="GO" id="GO:0055085">
    <property type="term" value="P:transmembrane transport"/>
    <property type="evidence" value="ECO:0007669"/>
    <property type="project" value="InterPro"/>
</dbReference>
<organism evidence="10 11">
    <name type="scientific">Streptomyces himalayensis subsp. himalayensis</name>
    <dbReference type="NCBI Taxonomy" id="2756131"/>
    <lineage>
        <taxon>Bacteria</taxon>
        <taxon>Bacillati</taxon>
        <taxon>Actinomycetota</taxon>
        <taxon>Actinomycetes</taxon>
        <taxon>Kitasatosporales</taxon>
        <taxon>Streptomycetaceae</taxon>
        <taxon>Streptomyces</taxon>
        <taxon>Streptomyces himalayensis</taxon>
    </lineage>
</organism>
<feature type="transmembrane region" description="Helical" evidence="7">
    <location>
        <begin position="188"/>
        <end position="212"/>
    </location>
</feature>
<dbReference type="RefSeq" id="WP_181656562.1">
    <property type="nucleotide sequence ID" value="NZ_JACEHE010000003.1"/>
</dbReference>
<comment type="subcellular location">
    <subcellularLocation>
        <location evidence="1 7">Cell membrane</location>
        <topology evidence="1 7">Multi-pass membrane protein</topology>
    </subcellularLocation>
</comment>